<protein>
    <submittedName>
        <fullName evidence="1">Uncharacterized protein</fullName>
    </submittedName>
</protein>
<dbReference type="EMBL" id="JABWUV010000006">
    <property type="protein sequence ID" value="KAF6349044.1"/>
    <property type="molecule type" value="Genomic_DNA"/>
</dbReference>
<accession>A0A7J7XHA1</accession>
<dbReference type="Proteomes" id="UP000527355">
    <property type="component" value="Unassembled WGS sequence"/>
</dbReference>
<keyword evidence="2" id="KW-1185">Reference proteome</keyword>
<evidence type="ECO:0000313" key="2">
    <source>
        <dbReference type="Proteomes" id="UP000527355"/>
    </source>
</evidence>
<sequence length="197" mass="21376">MDIMPFLLRSSSFLPQGGGMEYISGLPYSPSSRWVSAGGARAGCHSPQLPIATGWLCQAGLPLWILRTALSSPSAGVRLDCTRLFLALMCCTIPCLSHALSCGPLTKRFKLPSVRQPPVFCRDPDLIKRGSFLEPENSTNIEESGAGVPPSYPANAWHPLHSNSPSLPLPCPNNDLIMQILLPNKFKIDPFPSRPII</sequence>
<comment type="caution">
    <text evidence="1">The sequence shown here is derived from an EMBL/GenBank/DDBJ whole genome shotgun (WGS) entry which is preliminary data.</text>
</comment>
<proteinExistence type="predicted"/>
<organism evidence="1 2">
    <name type="scientific">Myotis myotis</name>
    <name type="common">Greater mouse-eared bat</name>
    <name type="synonym">Vespertilio myotis</name>
    <dbReference type="NCBI Taxonomy" id="51298"/>
    <lineage>
        <taxon>Eukaryota</taxon>
        <taxon>Metazoa</taxon>
        <taxon>Chordata</taxon>
        <taxon>Craniata</taxon>
        <taxon>Vertebrata</taxon>
        <taxon>Euteleostomi</taxon>
        <taxon>Mammalia</taxon>
        <taxon>Eutheria</taxon>
        <taxon>Laurasiatheria</taxon>
        <taxon>Chiroptera</taxon>
        <taxon>Yangochiroptera</taxon>
        <taxon>Vespertilionidae</taxon>
        <taxon>Myotis</taxon>
    </lineage>
</organism>
<evidence type="ECO:0000313" key="1">
    <source>
        <dbReference type="EMBL" id="KAF6349044.1"/>
    </source>
</evidence>
<gene>
    <name evidence="1" type="ORF">mMyoMyo1_011631</name>
</gene>
<reference evidence="1 2" key="1">
    <citation type="journal article" date="2020" name="Nature">
        <title>Six reference-quality genomes reveal evolution of bat adaptations.</title>
        <authorList>
            <person name="Jebb D."/>
            <person name="Huang Z."/>
            <person name="Pippel M."/>
            <person name="Hughes G.M."/>
            <person name="Lavrichenko K."/>
            <person name="Devanna P."/>
            <person name="Winkler S."/>
            <person name="Jermiin L.S."/>
            <person name="Skirmuntt E.C."/>
            <person name="Katzourakis A."/>
            <person name="Burkitt-Gray L."/>
            <person name="Ray D.A."/>
            <person name="Sullivan K.A.M."/>
            <person name="Roscito J.G."/>
            <person name="Kirilenko B.M."/>
            <person name="Davalos L.M."/>
            <person name="Corthals A.P."/>
            <person name="Power M.L."/>
            <person name="Jones G."/>
            <person name="Ransome R.D."/>
            <person name="Dechmann D.K.N."/>
            <person name="Locatelli A.G."/>
            <person name="Puechmaille S.J."/>
            <person name="Fedrigo O."/>
            <person name="Jarvis E.D."/>
            <person name="Hiller M."/>
            <person name="Vernes S.C."/>
            <person name="Myers E.W."/>
            <person name="Teeling E.C."/>
        </authorList>
    </citation>
    <scope>NUCLEOTIDE SEQUENCE [LARGE SCALE GENOMIC DNA]</scope>
    <source>
        <strain evidence="1">MMyoMyo1</strain>
        <tissue evidence="1">Flight muscle</tissue>
    </source>
</reference>
<name>A0A7J7XHA1_MYOMY</name>
<dbReference type="AlphaFoldDB" id="A0A7J7XHA1"/>